<organism evidence="1 2">
    <name type="scientific">Tumebacillus permanentifrigoris</name>
    <dbReference type="NCBI Taxonomy" id="378543"/>
    <lineage>
        <taxon>Bacteria</taxon>
        <taxon>Bacillati</taxon>
        <taxon>Bacillota</taxon>
        <taxon>Bacilli</taxon>
        <taxon>Bacillales</taxon>
        <taxon>Alicyclobacillaceae</taxon>
        <taxon>Tumebacillus</taxon>
    </lineage>
</organism>
<protein>
    <submittedName>
        <fullName evidence="1">Uncharacterized protein</fullName>
    </submittedName>
</protein>
<evidence type="ECO:0000313" key="1">
    <source>
        <dbReference type="EMBL" id="PWK12735.1"/>
    </source>
</evidence>
<dbReference type="RefSeq" id="WP_109689406.1">
    <property type="nucleotide sequence ID" value="NZ_QGGL01000009.1"/>
</dbReference>
<accession>A0A316DC21</accession>
<dbReference type="Proteomes" id="UP000245634">
    <property type="component" value="Unassembled WGS sequence"/>
</dbReference>
<keyword evidence="2" id="KW-1185">Reference proteome</keyword>
<evidence type="ECO:0000313" key="2">
    <source>
        <dbReference type="Proteomes" id="UP000245634"/>
    </source>
</evidence>
<gene>
    <name evidence="1" type="ORF">C7459_10987</name>
</gene>
<proteinExistence type="predicted"/>
<name>A0A316DC21_9BACL</name>
<comment type="caution">
    <text evidence="1">The sequence shown here is derived from an EMBL/GenBank/DDBJ whole genome shotgun (WGS) entry which is preliminary data.</text>
</comment>
<sequence length="72" mass="8812">MFKVQLYNDAFHHMMQHDKTMDGFYPKNSAIVQKDMTDEEFEEFCKKHNLVLYKNHLRNYHHNYIAGDFNEI</sequence>
<dbReference type="EMBL" id="QGGL01000009">
    <property type="protein sequence ID" value="PWK12735.1"/>
    <property type="molecule type" value="Genomic_DNA"/>
</dbReference>
<dbReference type="AlphaFoldDB" id="A0A316DC21"/>
<dbReference type="OrthoDB" id="2382123at2"/>
<reference evidence="1 2" key="1">
    <citation type="submission" date="2018-05" db="EMBL/GenBank/DDBJ databases">
        <title>Genomic Encyclopedia of Type Strains, Phase IV (KMG-IV): sequencing the most valuable type-strain genomes for metagenomic binning, comparative biology and taxonomic classification.</title>
        <authorList>
            <person name="Goeker M."/>
        </authorList>
    </citation>
    <scope>NUCLEOTIDE SEQUENCE [LARGE SCALE GENOMIC DNA]</scope>
    <source>
        <strain evidence="1 2">DSM 18773</strain>
    </source>
</reference>